<dbReference type="InterPro" id="IPR000210">
    <property type="entry name" value="BTB/POZ_dom"/>
</dbReference>
<evidence type="ECO:0000259" key="3">
    <source>
        <dbReference type="PROSITE" id="PS50097"/>
    </source>
</evidence>
<dbReference type="SMART" id="SM00225">
    <property type="entry name" value="BTB"/>
    <property type="match status" value="1"/>
</dbReference>
<dbReference type="InterPro" id="IPR011705">
    <property type="entry name" value="BACK"/>
</dbReference>
<name>A0A2B4SM24_STYPI</name>
<evidence type="ECO:0000256" key="2">
    <source>
        <dbReference type="ARBA" id="ARBA00022490"/>
    </source>
</evidence>
<comment type="caution">
    <text evidence="4">The sequence shown here is derived from an EMBL/GenBank/DDBJ whole genome shotgun (WGS) entry which is preliminary data.</text>
</comment>
<evidence type="ECO:0000256" key="1">
    <source>
        <dbReference type="ARBA" id="ARBA00004496"/>
    </source>
</evidence>
<dbReference type="SMART" id="SM00875">
    <property type="entry name" value="BACK"/>
    <property type="match status" value="1"/>
</dbReference>
<dbReference type="Pfam" id="PF07707">
    <property type="entry name" value="BACK"/>
    <property type="match status" value="1"/>
</dbReference>
<proteinExistence type="predicted"/>
<dbReference type="InterPro" id="IPR038648">
    <property type="entry name" value="PHR_sf"/>
</dbReference>
<gene>
    <name evidence="4" type="primary">btbd6</name>
    <name evidence="4" type="ORF">AWC38_SpisGene5591</name>
</gene>
<dbReference type="Pfam" id="PF00651">
    <property type="entry name" value="BTB"/>
    <property type="match status" value="1"/>
</dbReference>
<comment type="subcellular location">
    <subcellularLocation>
        <location evidence="1">Cytoplasm</location>
    </subcellularLocation>
</comment>
<dbReference type="PANTHER" id="PTHR45774:SF3">
    <property type="entry name" value="BTB (POZ) DOMAIN-CONTAINING 2B-RELATED"/>
    <property type="match status" value="1"/>
</dbReference>
<feature type="domain" description="BTB" evidence="3">
    <location>
        <begin position="70"/>
        <end position="141"/>
    </location>
</feature>
<dbReference type="AlphaFoldDB" id="A0A2B4SM24"/>
<accession>A0A2B4SM24</accession>
<keyword evidence="5" id="KW-1185">Reference proteome</keyword>
<dbReference type="Gene3D" id="1.25.40.420">
    <property type="match status" value="1"/>
</dbReference>
<dbReference type="Proteomes" id="UP000225706">
    <property type="component" value="Unassembled WGS sequence"/>
</dbReference>
<dbReference type="GO" id="GO:0022008">
    <property type="term" value="P:neurogenesis"/>
    <property type="evidence" value="ECO:0007669"/>
    <property type="project" value="TreeGrafter"/>
</dbReference>
<evidence type="ECO:0000313" key="4">
    <source>
        <dbReference type="EMBL" id="PFX29638.1"/>
    </source>
</evidence>
<dbReference type="GO" id="GO:0005829">
    <property type="term" value="C:cytosol"/>
    <property type="evidence" value="ECO:0007669"/>
    <property type="project" value="TreeGrafter"/>
</dbReference>
<dbReference type="SUPFAM" id="SSF54695">
    <property type="entry name" value="POZ domain"/>
    <property type="match status" value="1"/>
</dbReference>
<evidence type="ECO:0000313" key="5">
    <source>
        <dbReference type="Proteomes" id="UP000225706"/>
    </source>
</evidence>
<protein>
    <submittedName>
        <fullName evidence="4">BTB/POZ domain-containing protein 6</fullName>
    </submittedName>
</protein>
<dbReference type="InterPro" id="IPR011333">
    <property type="entry name" value="SKP1/BTB/POZ_sf"/>
</dbReference>
<dbReference type="PANTHER" id="PTHR45774">
    <property type="entry name" value="BTB/POZ DOMAIN-CONTAINING"/>
    <property type="match status" value="1"/>
</dbReference>
<dbReference type="PROSITE" id="PS50097">
    <property type="entry name" value="BTB"/>
    <property type="match status" value="1"/>
</dbReference>
<dbReference type="OrthoDB" id="45365at2759"/>
<dbReference type="Gene3D" id="3.30.710.10">
    <property type="entry name" value="Potassium Channel Kv1.1, Chain A"/>
    <property type="match status" value="1"/>
</dbReference>
<reference evidence="5" key="1">
    <citation type="journal article" date="2017" name="bioRxiv">
        <title>Comparative analysis of the genomes of Stylophora pistillata and Acropora digitifera provides evidence for extensive differences between species of corals.</title>
        <authorList>
            <person name="Voolstra C.R."/>
            <person name="Li Y."/>
            <person name="Liew Y.J."/>
            <person name="Baumgarten S."/>
            <person name="Zoccola D."/>
            <person name="Flot J.-F."/>
            <person name="Tambutte S."/>
            <person name="Allemand D."/>
            <person name="Aranda M."/>
        </authorList>
    </citation>
    <scope>NUCLEOTIDE SEQUENCE [LARGE SCALE GENOMIC DNA]</scope>
</reference>
<dbReference type="Gene3D" id="2.60.120.820">
    <property type="entry name" value="PHR domain"/>
    <property type="match status" value="2"/>
</dbReference>
<keyword evidence="2" id="KW-0963">Cytoplasm</keyword>
<sequence length="674" mass="77625">MGAGVSRKAHNPVRATMAANSEISGADYSTLVATDITAASDTLVTDEDWQTKCVTVLDRTKFIFNMELQSDVRFVVPASFGLGRVIPAHKFILAISSPVFYAMFYGPVAETRNSFEILDYEYESLLEFFRFLYHDEVNLSESNVLQVLQLAKQYIVPSLVNKCTEYLRDFVEISNVFKFLVAAQTYEEKDLEDKYWKVIEMQADQAVTSEEFFTVERSVVESVVKRETLNIKEVDLFKAVNQWATRKVEKQERTPDGDLRRRIHGEEIVKAIRFPLMSQKEFAYVVVDSGILTVKEHGDMMKYYSNVSITSLPFSRVKRLRTDFLRCHRFLTYFRPYLASGDSYAYWFYGLGATDKARFSVNKPIRLRGVRHFGSIGNNYTISLQVDDVQYFPPNCLVKQSGRYASSEFKMDKTYIYAGFDVMFDCPIDLEEDCEYEIKSLINGPLSWYGDRGQNSVECHGVIFTFKDPLESNDRTNASCVLVTAQKFEERDLEDRCWKLIEMQADEAIDKWATTEIVKRRQTPTGPLQSQMLGEEIVKAIRFPLMSQAEFASMVLGSGILTNEEDGEQIFQLFKPNMTNMPIVQSLTRHRYRHHDSLHAPSYRQKNAGLDYLARDTSKWRCDRYGGNDKVKFSVNKPIRLRGVEHFGSIANEYTVNLKINCIEPYRKCLVDSL</sequence>
<dbReference type="InterPro" id="IPR012983">
    <property type="entry name" value="PHR"/>
</dbReference>
<dbReference type="EMBL" id="LSMT01000062">
    <property type="protein sequence ID" value="PFX29638.1"/>
    <property type="molecule type" value="Genomic_DNA"/>
</dbReference>
<organism evidence="4 5">
    <name type="scientific">Stylophora pistillata</name>
    <name type="common">Smooth cauliflower coral</name>
    <dbReference type="NCBI Taxonomy" id="50429"/>
    <lineage>
        <taxon>Eukaryota</taxon>
        <taxon>Metazoa</taxon>
        <taxon>Cnidaria</taxon>
        <taxon>Anthozoa</taxon>
        <taxon>Hexacorallia</taxon>
        <taxon>Scleractinia</taxon>
        <taxon>Astrocoeniina</taxon>
        <taxon>Pocilloporidae</taxon>
        <taxon>Stylophora</taxon>
    </lineage>
</organism>
<dbReference type="Pfam" id="PF08005">
    <property type="entry name" value="PHR"/>
    <property type="match status" value="1"/>
</dbReference>